<dbReference type="InterPro" id="IPR003918">
    <property type="entry name" value="NADH_UbQ_OxRdtase"/>
</dbReference>
<evidence type="ECO:0000256" key="3">
    <source>
        <dbReference type="ARBA" id="ARBA00022449"/>
    </source>
</evidence>
<organism evidence="11 12">
    <name type="scientific">Paenibacillus yanchengensis</name>
    <dbReference type="NCBI Taxonomy" id="2035833"/>
    <lineage>
        <taxon>Bacteria</taxon>
        <taxon>Bacillati</taxon>
        <taxon>Bacillota</taxon>
        <taxon>Bacilli</taxon>
        <taxon>Bacillales</taxon>
        <taxon>Paenibacillaceae</taxon>
        <taxon>Paenibacillus</taxon>
    </lineage>
</organism>
<reference evidence="12" key="1">
    <citation type="journal article" date="2019" name="Int. J. Syst. Evol. Microbiol.">
        <title>The Global Catalogue of Microorganisms (GCM) 10K type strain sequencing project: providing services to taxonomists for standard genome sequencing and annotation.</title>
        <authorList>
            <consortium name="The Broad Institute Genomics Platform"/>
            <consortium name="The Broad Institute Genome Sequencing Center for Infectious Disease"/>
            <person name="Wu L."/>
            <person name="Ma J."/>
        </authorList>
    </citation>
    <scope>NUCLEOTIDE SEQUENCE [LARGE SCALE GENOMIC DNA]</scope>
    <source>
        <strain evidence="12">GH52</strain>
    </source>
</reference>
<feature type="transmembrane region" description="Helical" evidence="9">
    <location>
        <begin position="368"/>
        <end position="386"/>
    </location>
</feature>
<feature type="transmembrane region" description="Helical" evidence="9">
    <location>
        <begin position="6"/>
        <end position="23"/>
    </location>
</feature>
<gene>
    <name evidence="11" type="ORF">ACFSJH_02970</name>
</gene>
<feature type="transmembrane region" description="Helical" evidence="9">
    <location>
        <begin position="241"/>
        <end position="264"/>
    </location>
</feature>
<feature type="transmembrane region" description="Helical" evidence="9">
    <location>
        <begin position="406"/>
        <end position="427"/>
    </location>
</feature>
<dbReference type="EMBL" id="JBHUHO010000008">
    <property type="protein sequence ID" value="MFD2114711.1"/>
    <property type="molecule type" value="Genomic_DNA"/>
</dbReference>
<feature type="transmembrane region" description="Helical" evidence="9">
    <location>
        <begin position="448"/>
        <end position="473"/>
    </location>
</feature>
<keyword evidence="3" id="KW-0050">Antiport</keyword>
<comment type="caution">
    <text evidence="11">The sequence shown here is derived from an EMBL/GenBank/DDBJ whole genome shotgun (WGS) entry which is preliminary data.</text>
</comment>
<evidence type="ECO:0000256" key="2">
    <source>
        <dbReference type="ARBA" id="ARBA00005346"/>
    </source>
</evidence>
<feature type="domain" description="NADH:quinone oxidoreductase/Mrp antiporter transmembrane" evidence="10">
    <location>
        <begin position="129"/>
        <end position="417"/>
    </location>
</feature>
<proteinExistence type="inferred from homology"/>
<keyword evidence="4" id="KW-1003">Cell membrane</keyword>
<feature type="transmembrane region" description="Helical" evidence="9">
    <location>
        <begin position="32"/>
        <end position="51"/>
    </location>
</feature>
<keyword evidence="7 9" id="KW-0472">Membrane</keyword>
<keyword evidence="6 9" id="KW-1133">Transmembrane helix</keyword>
<feature type="transmembrane region" description="Helical" evidence="9">
    <location>
        <begin position="163"/>
        <end position="184"/>
    </location>
</feature>
<evidence type="ECO:0000256" key="8">
    <source>
        <dbReference type="RuleBase" id="RU000320"/>
    </source>
</evidence>
<feature type="transmembrane region" description="Helical" evidence="9">
    <location>
        <begin position="270"/>
        <end position="293"/>
    </location>
</feature>
<evidence type="ECO:0000256" key="9">
    <source>
        <dbReference type="SAM" id="Phobius"/>
    </source>
</evidence>
<dbReference type="Proteomes" id="UP001597362">
    <property type="component" value="Unassembled WGS sequence"/>
</dbReference>
<evidence type="ECO:0000313" key="12">
    <source>
        <dbReference type="Proteomes" id="UP001597362"/>
    </source>
</evidence>
<dbReference type="PANTHER" id="PTHR42703:SF1">
    <property type="entry name" value="NA(+)_H(+) ANTIPORTER SUBUNIT D1"/>
    <property type="match status" value="1"/>
</dbReference>
<dbReference type="InterPro" id="IPR001750">
    <property type="entry name" value="ND/Mrp_TM"/>
</dbReference>
<evidence type="ECO:0000256" key="6">
    <source>
        <dbReference type="ARBA" id="ARBA00022989"/>
    </source>
</evidence>
<dbReference type="Pfam" id="PF00361">
    <property type="entry name" value="Proton_antipo_M"/>
    <property type="match status" value="1"/>
</dbReference>
<dbReference type="NCBIfam" id="NF005818">
    <property type="entry name" value="PRK07691.1"/>
    <property type="match status" value="1"/>
</dbReference>
<keyword evidence="5 8" id="KW-0812">Transmembrane</keyword>
<evidence type="ECO:0000256" key="5">
    <source>
        <dbReference type="ARBA" id="ARBA00022692"/>
    </source>
</evidence>
<sequence length="494" mass="53778">MMNNLVVFPLFIPIFCAIILFIFPKQLRLQHLLSMIGAVGSVIVSAVLIAQVNRDGIQVLHLGGWQAPYGISLVADMLAVLLATAASIVTLAAVLYTKHTTTDEMKRHYIYPLMLLLLGGVNGTFLTGDIFNLFVFFEVMLLASYVLLSLGGGRVQLRETIKYIIINTIASSLFVIAISYLYSITGTLNMAHLAERVALAGQDGLLTTVSLLFLVVFGLKSALLLFFWLPGSYKAAPLPVLVMFGALLTKVGVYTLLRTFTLIFPHQPQVTHMTMLIMAAITMVLGALGAIAYSSIRSILVYNIIVSIGFILFGIAIATPESLTGSLFYLLHDMFAKALVFILGGTIISITGTDKLKEINGLIRFKPWLGWLFLVAGLAIAGVPPLSGFVGKVTILQSGIANEQYMMIFISIATSFLVMYSMMKIFINSFWGETLFSQGEEKASGKGALLPAVMLTALVVGMGVFAEAVLPFIDQAAQVMTNPQLYIERVLYNR</sequence>
<comment type="similarity">
    <text evidence="2">Belongs to the CPA3 antiporters (TC 2.A.63) subunit D family.</text>
</comment>
<evidence type="ECO:0000313" key="11">
    <source>
        <dbReference type="EMBL" id="MFD2114711.1"/>
    </source>
</evidence>
<keyword evidence="12" id="KW-1185">Reference proteome</keyword>
<feature type="transmembrane region" description="Helical" evidence="9">
    <location>
        <begin position="204"/>
        <end position="229"/>
    </location>
</feature>
<name>A0ABW4YGB0_9BACL</name>
<dbReference type="InterPro" id="IPR050586">
    <property type="entry name" value="CPA3_Na-H_Antiporter_D"/>
</dbReference>
<comment type="subcellular location">
    <subcellularLocation>
        <location evidence="1">Cell membrane</location>
        <topology evidence="1">Multi-pass membrane protein</topology>
    </subcellularLocation>
    <subcellularLocation>
        <location evidence="8">Membrane</location>
        <topology evidence="8">Multi-pass membrane protein</topology>
    </subcellularLocation>
</comment>
<feature type="transmembrane region" description="Helical" evidence="9">
    <location>
        <begin position="300"/>
        <end position="318"/>
    </location>
</feature>
<dbReference type="PRINTS" id="PR01437">
    <property type="entry name" value="NUOXDRDTASE4"/>
</dbReference>
<protein>
    <submittedName>
        <fullName evidence="11">Na+/H+ antiporter subunit D</fullName>
    </submittedName>
</protein>
<feature type="transmembrane region" description="Helical" evidence="9">
    <location>
        <begin position="133"/>
        <end position="151"/>
    </location>
</feature>
<keyword evidence="3" id="KW-0813">Transport</keyword>
<accession>A0ABW4YGB0</accession>
<dbReference type="PANTHER" id="PTHR42703">
    <property type="entry name" value="NADH DEHYDROGENASE"/>
    <property type="match status" value="1"/>
</dbReference>
<evidence type="ECO:0000256" key="7">
    <source>
        <dbReference type="ARBA" id="ARBA00023136"/>
    </source>
</evidence>
<evidence type="ECO:0000256" key="4">
    <source>
        <dbReference type="ARBA" id="ARBA00022475"/>
    </source>
</evidence>
<feature type="transmembrane region" description="Helical" evidence="9">
    <location>
        <begin position="109"/>
        <end position="127"/>
    </location>
</feature>
<dbReference type="NCBIfam" id="NF009306">
    <property type="entry name" value="PRK12663.1"/>
    <property type="match status" value="1"/>
</dbReference>
<evidence type="ECO:0000259" key="10">
    <source>
        <dbReference type="Pfam" id="PF00361"/>
    </source>
</evidence>
<evidence type="ECO:0000256" key="1">
    <source>
        <dbReference type="ARBA" id="ARBA00004651"/>
    </source>
</evidence>
<feature type="transmembrane region" description="Helical" evidence="9">
    <location>
        <begin position="71"/>
        <end position="97"/>
    </location>
</feature>
<dbReference type="RefSeq" id="WP_377769730.1">
    <property type="nucleotide sequence ID" value="NZ_JBHUHO010000008.1"/>
</dbReference>